<keyword evidence="2" id="KW-0175">Coiled coil</keyword>
<comment type="caution">
    <text evidence="3">The sequence shown here is derived from an EMBL/GenBank/DDBJ whole genome shotgun (WGS) entry which is preliminary data.</text>
</comment>
<organism evidence="3 4">
    <name type="scientific">Candida boidinii</name>
    <name type="common">Yeast</name>
    <dbReference type="NCBI Taxonomy" id="5477"/>
    <lineage>
        <taxon>Eukaryota</taxon>
        <taxon>Fungi</taxon>
        <taxon>Dikarya</taxon>
        <taxon>Ascomycota</taxon>
        <taxon>Saccharomycotina</taxon>
        <taxon>Pichiomycetes</taxon>
        <taxon>Pichiales</taxon>
        <taxon>Pichiaceae</taxon>
        <taxon>Ogataea</taxon>
        <taxon>Ogataea/Candida clade</taxon>
    </lineage>
</organism>
<name>A0A9W6T2V6_CANBO</name>
<reference evidence="3" key="1">
    <citation type="submission" date="2023-04" db="EMBL/GenBank/DDBJ databases">
        <title>Candida boidinii NBRC 10035.</title>
        <authorList>
            <person name="Ichikawa N."/>
            <person name="Sato H."/>
            <person name="Tonouchi N."/>
        </authorList>
    </citation>
    <scope>NUCLEOTIDE SEQUENCE</scope>
    <source>
        <strain evidence="3">NBRC 10035</strain>
    </source>
</reference>
<evidence type="ECO:0000313" key="3">
    <source>
        <dbReference type="EMBL" id="GME73683.1"/>
    </source>
</evidence>
<accession>A0A9W6T2V6</accession>
<dbReference type="GO" id="GO:0003729">
    <property type="term" value="F:mRNA binding"/>
    <property type="evidence" value="ECO:0007669"/>
    <property type="project" value="InterPro"/>
</dbReference>
<evidence type="ECO:0000256" key="2">
    <source>
        <dbReference type="SAM" id="Coils"/>
    </source>
</evidence>
<dbReference type="InterPro" id="IPR004882">
    <property type="entry name" value="Luc7-rel"/>
</dbReference>
<proteinExistence type="inferred from homology"/>
<sequence>MAHYKQRELLEQLMGKEFLNNLPRDYYSQNKYKSLNTLTDPTVLDSPRICKSFLVGKCPYDIFSGTKEDIGKCPKLHLEKHKILYEACKKRNIRMPNLDYELDYMWDLEAHLRDCNLKIDSAQKRLEYTEEEKAGLTDVTRNLDDMDVRIGLMMQEIDILIENDDMEKSIVESKKLADLCSEREVLSRTYADMLDNLNQSHQQKLQVCDICGAYLSRLDNDRRLADHFVGKIHLGYVEMRNALKELEEKNRTYNKESSY</sequence>
<evidence type="ECO:0000256" key="1">
    <source>
        <dbReference type="ARBA" id="ARBA00005655"/>
    </source>
</evidence>
<dbReference type="GO" id="GO:0005685">
    <property type="term" value="C:U1 snRNP"/>
    <property type="evidence" value="ECO:0007669"/>
    <property type="project" value="InterPro"/>
</dbReference>
<keyword evidence="4" id="KW-1185">Reference proteome</keyword>
<dbReference type="Proteomes" id="UP001165120">
    <property type="component" value="Unassembled WGS sequence"/>
</dbReference>
<gene>
    <name evidence="3" type="ORF">Cboi02_000414000</name>
</gene>
<evidence type="ECO:0000313" key="4">
    <source>
        <dbReference type="Proteomes" id="UP001165120"/>
    </source>
</evidence>
<feature type="coiled-coil region" evidence="2">
    <location>
        <begin position="112"/>
        <end position="139"/>
    </location>
</feature>
<comment type="similarity">
    <text evidence="1">Belongs to the Luc7 family.</text>
</comment>
<dbReference type="PANTHER" id="PTHR12375">
    <property type="entry name" value="RNA-BINDING PROTEIN LUC7-RELATED"/>
    <property type="match status" value="1"/>
</dbReference>
<dbReference type="Pfam" id="PF03194">
    <property type="entry name" value="LUC7"/>
    <property type="match status" value="1"/>
</dbReference>
<dbReference type="EMBL" id="BSXN01001584">
    <property type="protein sequence ID" value="GME73683.1"/>
    <property type="molecule type" value="Genomic_DNA"/>
</dbReference>
<dbReference type="AlphaFoldDB" id="A0A9W6T2V6"/>
<dbReference type="GO" id="GO:0006376">
    <property type="term" value="P:mRNA splice site recognition"/>
    <property type="evidence" value="ECO:0007669"/>
    <property type="project" value="InterPro"/>
</dbReference>
<protein>
    <submittedName>
        <fullName evidence="3">Unnamed protein product</fullName>
    </submittedName>
</protein>